<protein>
    <submittedName>
        <fullName evidence="2">Uncharacterized protein</fullName>
    </submittedName>
</protein>
<feature type="region of interest" description="Disordered" evidence="1">
    <location>
        <begin position="162"/>
        <end position="199"/>
    </location>
</feature>
<name>A0AAD6YDA5_9AGAR</name>
<gene>
    <name evidence="2" type="ORF">GGX14DRAFT_570091</name>
</gene>
<evidence type="ECO:0000256" key="1">
    <source>
        <dbReference type="SAM" id="MobiDB-lite"/>
    </source>
</evidence>
<dbReference type="EMBL" id="JARJCW010000050">
    <property type="protein sequence ID" value="KAJ7203640.1"/>
    <property type="molecule type" value="Genomic_DNA"/>
</dbReference>
<proteinExistence type="predicted"/>
<feature type="compositionally biased region" description="Low complexity" evidence="1">
    <location>
        <begin position="163"/>
        <end position="179"/>
    </location>
</feature>
<accession>A0AAD6YDA5</accession>
<keyword evidence="3" id="KW-1185">Reference proteome</keyword>
<comment type="caution">
    <text evidence="2">The sequence shown here is derived from an EMBL/GenBank/DDBJ whole genome shotgun (WGS) entry which is preliminary data.</text>
</comment>
<dbReference type="Proteomes" id="UP001219525">
    <property type="component" value="Unassembled WGS sequence"/>
</dbReference>
<evidence type="ECO:0000313" key="3">
    <source>
        <dbReference type="Proteomes" id="UP001219525"/>
    </source>
</evidence>
<organism evidence="2 3">
    <name type="scientific">Mycena pura</name>
    <dbReference type="NCBI Taxonomy" id="153505"/>
    <lineage>
        <taxon>Eukaryota</taxon>
        <taxon>Fungi</taxon>
        <taxon>Dikarya</taxon>
        <taxon>Basidiomycota</taxon>
        <taxon>Agaricomycotina</taxon>
        <taxon>Agaricomycetes</taxon>
        <taxon>Agaricomycetidae</taxon>
        <taxon>Agaricales</taxon>
        <taxon>Marasmiineae</taxon>
        <taxon>Mycenaceae</taxon>
        <taxon>Mycena</taxon>
    </lineage>
</organism>
<reference evidence="2" key="1">
    <citation type="submission" date="2023-03" db="EMBL/GenBank/DDBJ databases">
        <title>Massive genome expansion in bonnet fungi (Mycena s.s.) driven by repeated elements and novel gene families across ecological guilds.</title>
        <authorList>
            <consortium name="Lawrence Berkeley National Laboratory"/>
            <person name="Harder C.B."/>
            <person name="Miyauchi S."/>
            <person name="Viragh M."/>
            <person name="Kuo A."/>
            <person name="Thoen E."/>
            <person name="Andreopoulos B."/>
            <person name="Lu D."/>
            <person name="Skrede I."/>
            <person name="Drula E."/>
            <person name="Henrissat B."/>
            <person name="Morin E."/>
            <person name="Kohler A."/>
            <person name="Barry K."/>
            <person name="LaButti K."/>
            <person name="Morin E."/>
            <person name="Salamov A."/>
            <person name="Lipzen A."/>
            <person name="Mereny Z."/>
            <person name="Hegedus B."/>
            <person name="Baldrian P."/>
            <person name="Stursova M."/>
            <person name="Weitz H."/>
            <person name="Taylor A."/>
            <person name="Grigoriev I.V."/>
            <person name="Nagy L.G."/>
            <person name="Martin F."/>
            <person name="Kauserud H."/>
        </authorList>
    </citation>
    <scope>NUCLEOTIDE SEQUENCE</scope>
    <source>
        <strain evidence="2">9144</strain>
    </source>
</reference>
<dbReference type="AlphaFoldDB" id="A0AAD6YDA5"/>
<evidence type="ECO:0000313" key="2">
    <source>
        <dbReference type="EMBL" id="KAJ7203640.1"/>
    </source>
</evidence>
<sequence>MIVLRMFERVLECRVVGGDHDGETALIPRISLTPSNSTDFTFKFTRRQFPVRLAFALTINNTTSSSFYIGGEQYTNAYRDLAKNVSSKDSCPKFSFSIKCTIADSPHYAGTKKPLPWNKRFVMVSGELSGITTELLSDGGPGLKKVCFSMFTTLHSSGTTYVPPADSGTPGSSTSTPAAPRKRWSFTPSGERSAKRAKTSGECGDRLFLWLFLALSSEQ</sequence>